<protein>
    <recommendedName>
        <fullName evidence="4">AraC family transcriptional regulator</fullName>
    </recommendedName>
</protein>
<proteinExistence type="predicted"/>
<reference evidence="2 3" key="1">
    <citation type="submission" date="2015-02" db="EMBL/GenBank/DDBJ databases">
        <authorList>
            <person name="Ju K.-S."/>
            <person name="Doroghazi J.R."/>
            <person name="Metcalf W."/>
        </authorList>
    </citation>
    <scope>NUCLEOTIDE SEQUENCE [LARGE SCALE GENOMIC DNA]</scope>
    <source>
        <strain evidence="2 3">NRRL ISP-5550</strain>
    </source>
</reference>
<feature type="region of interest" description="Disordered" evidence="1">
    <location>
        <begin position="1"/>
        <end position="24"/>
    </location>
</feature>
<evidence type="ECO:0000313" key="2">
    <source>
        <dbReference type="EMBL" id="KJY32636.1"/>
    </source>
</evidence>
<evidence type="ECO:0000313" key="3">
    <source>
        <dbReference type="Proteomes" id="UP000033551"/>
    </source>
</evidence>
<organism evidence="2 3">
    <name type="scientific">Streptomyces katrae</name>
    <dbReference type="NCBI Taxonomy" id="68223"/>
    <lineage>
        <taxon>Bacteria</taxon>
        <taxon>Bacillati</taxon>
        <taxon>Actinomycetota</taxon>
        <taxon>Actinomycetes</taxon>
        <taxon>Kitasatosporales</taxon>
        <taxon>Streptomycetaceae</taxon>
        <taxon>Streptomyces</taxon>
    </lineage>
</organism>
<gene>
    <name evidence="2" type="ORF">VR44_15585</name>
</gene>
<dbReference type="AlphaFoldDB" id="A0A0F4JI44"/>
<dbReference type="EMBL" id="JZWV01000401">
    <property type="protein sequence ID" value="KJY32636.1"/>
    <property type="molecule type" value="Genomic_DNA"/>
</dbReference>
<feature type="non-terminal residue" evidence="2">
    <location>
        <position position="78"/>
    </location>
</feature>
<comment type="caution">
    <text evidence="2">The sequence shown here is derived from an EMBL/GenBank/DDBJ whole genome shotgun (WGS) entry which is preliminary data.</text>
</comment>
<dbReference type="PATRIC" id="fig|68223.7.peg.7517"/>
<sequence>MDYLDLGPVRVSTTPRTPAPDPDRYQLALVTGDLVLCDTAHPYEAATPATRTVVLQLPRTALPFRPERVDRLLAQRIP</sequence>
<accession>A0A0F4JI44</accession>
<evidence type="ECO:0008006" key="4">
    <source>
        <dbReference type="Google" id="ProtNLM"/>
    </source>
</evidence>
<dbReference type="Proteomes" id="UP000033551">
    <property type="component" value="Unassembled WGS sequence"/>
</dbReference>
<name>A0A0F4JI44_9ACTN</name>
<evidence type="ECO:0000256" key="1">
    <source>
        <dbReference type="SAM" id="MobiDB-lite"/>
    </source>
</evidence>
<keyword evidence="3" id="KW-1185">Reference proteome</keyword>